<keyword evidence="2" id="KW-1185">Reference proteome</keyword>
<name>A0A0A0RMM4_9CAUD</name>
<dbReference type="Proteomes" id="UP000030206">
    <property type="component" value="Segment"/>
</dbReference>
<organism evidence="1 2">
    <name type="scientific">Bacillus phage Mater</name>
    <dbReference type="NCBI Taxonomy" id="1540090"/>
    <lineage>
        <taxon>Viruses</taxon>
        <taxon>Duplodnaviria</taxon>
        <taxon>Heunggongvirae</taxon>
        <taxon>Uroviricota</taxon>
        <taxon>Caudoviricetes</taxon>
        <taxon>Herelleviridae</taxon>
        <taxon>Bastillevirinae</taxon>
        <taxon>Matervirus</taxon>
        <taxon>Matervirus mater</taxon>
    </lineage>
</organism>
<reference evidence="1 2" key="1">
    <citation type="submission" date="2014-07" db="EMBL/GenBank/DDBJ databases">
        <title>Complete Genome of Bacillus megaterium Myophage Mater.</title>
        <authorList>
            <person name="Lancaster J.C."/>
            <person name="Hodde M.K."/>
            <person name="Hernandez A.C."/>
            <person name="Everett G.F.K."/>
        </authorList>
    </citation>
    <scope>NUCLEOTIDE SEQUENCE [LARGE SCALE GENOMIC DNA]</scope>
</reference>
<evidence type="ECO:0000313" key="1">
    <source>
        <dbReference type="EMBL" id="AIW03315.1"/>
    </source>
</evidence>
<gene>
    <name evidence="1" type="ORF">CPT_Mater158</name>
</gene>
<dbReference type="KEGG" id="vg:24607057"/>
<evidence type="ECO:0000313" key="2">
    <source>
        <dbReference type="Proteomes" id="UP000030206"/>
    </source>
</evidence>
<accession>A0A0A0RMM4</accession>
<sequence length="100" mass="11497">MYKALNSDLASYAPDIYVLLKATVLESFALLYTIDTTPTNLEYMSTNDIKKARTNINYIADYMSTEGKYYHMIESLRDMNISFGYIENQIGVIMKERGGR</sequence>
<dbReference type="EMBL" id="KM236245">
    <property type="protein sequence ID" value="AIW03315.1"/>
    <property type="molecule type" value="Genomic_DNA"/>
</dbReference>
<dbReference type="RefSeq" id="YP_009151117.1">
    <property type="nucleotide sequence ID" value="NC_027366.1"/>
</dbReference>
<proteinExistence type="predicted"/>
<dbReference type="GeneID" id="24607057"/>
<protein>
    <submittedName>
        <fullName evidence="1">Uncharacterized protein</fullName>
    </submittedName>
</protein>
<dbReference type="OrthoDB" id="10903at10239"/>